<dbReference type="Gene3D" id="2.40.10.350">
    <property type="entry name" value="Rod shape-determining protein MreC, domain 2"/>
    <property type="match status" value="1"/>
</dbReference>
<comment type="function">
    <text evidence="5">Involved in formation and maintenance of cell shape.</text>
</comment>
<dbReference type="PIRSF" id="PIRSF038471">
    <property type="entry name" value="MreC"/>
    <property type="match status" value="1"/>
</dbReference>
<keyword evidence="6" id="KW-0812">Transmembrane</keyword>
<dbReference type="GO" id="GO:0005886">
    <property type="term" value="C:plasma membrane"/>
    <property type="evidence" value="ECO:0007669"/>
    <property type="project" value="TreeGrafter"/>
</dbReference>
<dbReference type="PANTHER" id="PTHR34138:SF1">
    <property type="entry name" value="CELL SHAPE-DETERMINING PROTEIN MREC"/>
    <property type="match status" value="1"/>
</dbReference>
<comment type="similarity">
    <text evidence="1 5">Belongs to the MreC family.</text>
</comment>
<gene>
    <name evidence="8" type="ORF">LPB138_13635</name>
</gene>
<sequence length="275" mass="31538">MQQIFRFLARYRYFILFLLLEFIAFFFTVQSHSYHKSKFINSANNITGGIYKKANSIGEFFNLKEENKRLLEENTQLKNLISLESFGQDSISKISIDTSNFFRRYQFSSAKIYNNNYSSRNNYLLINKGLKDGVYPEMGVVNSKGIVGVTKSVSKNYATVISVLNKYSQINVKLKNNDHFGTLSWDGKDYRTLQLLDLPRQAIIKVGDTVITGGKSTIFPEGIMVGTIKDFEKTNTTFKTININLFNDMSSLSNVNIITNLHKEEIQQLEESNNE</sequence>
<name>A0A1D8PAS9_9FLAO</name>
<dbReference type="NCBIfam" id="NF010532">
    <property type="entry name" value="PRK13922.9-3"/>
    <property type="match status" value="1"/>
</dbReference>
<evidence type="ECO:0000313" key="9">
    <source>
        <dbReference type="Proteomes" id="UP000176050"/>
    </source>
</evidence>
<dbReference type="OrthoDB" id="9811827at2"/>
<evidence type="ECO:0000256" key="2">
    <source>
        <dbReference type="ARBA" id="ARBA00013855"/>
    </source>
</evidence>
<keyword evidence="6" id="KW-1133">Transmembrane helix</keyword>
<dbReference type="STRING" id="1850246.LPB138_13635"/>
<proteinExistence type="inferred from homology"/>
<dbReference type="Gene3D" id="2.40.10.340">
    <property type="entry name" value="Rod shape-determining protein MreC, domain 1"/>
    <property type="match status" value="1"/>
</dbReference>
<evidence type="ECO:0000256" key="4">
    <source>
        <dbReference type="ARBA" id="ARBA00032089"/>
    </source>
</evidence>
<evidence type="ECO:0000256" key="5">
    <source>
        <dbReference type="PIRNR" id="PIRNR038471"/>
    </source>
</evidence>
<dbReference type="InterPro" id="IPR055342">
    <property type="entry name" value="MreC_beta-barrel_core"/>
</dbReference>
<dbReference type="Proteomes" id="UP000176050">
    <property type="component" value="Chromosome"/>
</dbReference>
<evidence type="ECO:0000256" key="3">
    <source>
        <dbReference type="ARBA" id="ARBA00022960"/>
    </source>
</evidence>
<evidence type="ECO:0000256" key="6">
    <source>
        <dbReference type="SAM" id="Phobius"/>
    </source>
</evidence>
<feature type="domain" description="Rod shape-determining protein MreC beta-barrel core" evidence="7">
    <location>
        <begin position="114"/>
        <end position="258"/>
    </location>
</feature>
<feature type="transmembrane region" description="Helical" evidence="6">
    <location>
        <begin position="12"/>
        <end position="29"/>
    </location>
</feature>
<dbReference type="GO" id="GO:0008360">
    <property type="term" value="P:regulation of cell shape"/>
    <property type="evidence" value="ECO:0007669"/>
    <property type="project" value="UniProtKB-KW"/>
</dbReference>
<accession>A0A1D8PAS9</accession>
<evidence type="ECO:0000259" key="7">
    <source>
        <dbReference type="Pfam" id="PF04085"/>
    </source>
</evidence>
<keyword evidence="3 5" id="KW-0133">Cell shape</keyword>
<dbReference type="InterPro" id="IPR007221">
    <property type="entry name" value="MreC"/>
</dbReference>
<dbReference type="PANTHER" id="PTHR34138">
    <property type="entry name" value="CELL SHAPE-DETERMINING PROTEIN MREC"/>
    <property type="match status" value="1"/>
</dbReference>
<keyword evidence="9" id="KW-1185">Reference proteome</keyword>
<dbReference type="AlphaFoldDB" id="A0A1D8PAS9"/>
<dbReference type="InterPro" id="IPR042175">
    <property type="entry name" value="Cell/Rod_MreC_2"/>
</dbReference>
<dbReference type="EMBL" id="CP017478">
    <property type="protein sequence ID" value="AOW21657.1"/>
    <property type="molecule type" value="Genomic_DNA"/>
</dbReference>
<dbReference type="Pfam" id="PF04085">
    <property type="entry name" value="MreC"/>
    <property type="match status" value="1"/>
</dbReference>
<reference evidence="8 9" key="1">
    <citation type="submission" date="2016-10" db="EMBL/GenBank/DDBJ databases">
        <title>Lutibacter sp. LPB0138, isolated from marine gastropod.</title>
        <authorList>
            <person name="Kim E."/>
            <person name="Yi H."/>
        </authorList>
    </citation>
    <scope>NUCLEOTIDE SEQUENCE [LARGE SCALE GENOMIC DNA]</scope>
    <source>
        <strain evidence="8 9">LPB0138</strain>
    </source>
</reference>
<evidence type="ECO:0000313" key="8">
    <source>
        <dbReference type="EMBL" id="AOW21657.1"/>
    </source>
</evidence>
<dbReference type="InterPro" id="IPR042177">
    <property type="entry name" value="Cell/Rod_1"/>
</dbReference>
<organism evidence="8 9">
    <name type="scientific">Urechidicola croceus</name>
    <dbReference type="NCBI Taxonomy" id="1850246"/>
    <lineage>
        <taxon>Bacteria</taxon>
        <taxon>Pseudomonadati</taxon>
        <taxon>Bacteroidota</taxon>
        <taxon>Flavobacteriia</taxon>
        <taxon>Flavobacteriales</taxon>
        <taxon>Flavobacteriaceae</taxon>
        <taxon>Urechidicola</taxon>
    </lineage>
</organism>
<dbReference type="KEGG" id="lul:LPB138_13635"/>
<protein>
    <recommendedName>
        <fullName evidence="2 5">Cell shape-determining protein MreC</fullName>
    </recommendedName>
    <alternativeName>
        <fullName evidence="4 5">Cell shape protein MreC</fullName>
    </alternativeName>
</protein>
<keyword evidence="6" id="KW-0472">Membrane</keyword>
<evidence type="ECO:0000256" key="1">
    <source>
        <dbReference type="ARBA" id="ARBA00009369"/>
    </source>
</evidence>